<evidence type="ECO:0000313" key="13">
    <source>
        <dbReference type="WBParaSite" id="Pan_g22260.t1"/>
    </source>
</evidence>
<dbReference type="AlphaFoldDB" id="A0A7E4VKM1"/>
<feature type="domain" description="Peptidase M13 N-terminal" evidence="11">
    <location>
        <begin position="42"/>
        <end position="355"/>
    </location>
</feature>
<proteinExistence type="inferred from homology"/>
<dbReference type="GO" id="GO:0046872">
    <property type="term" value="F:metal ion binding"/>
    <property type="evidence" value="ECO:0007669"/>
    <property type="project" value="UniProtKB-KW"/>
</dbReference>
<evidence type="ECO:0000259" key="11">
    <source>
        <dbReference type="Pfam" id="PF05649"/>
    </source>
</evidence>
<dbReference type="InterPro" id="IPR000718">
    <property type="entry name" value="Peptidase_M13"/>
</dbReference>
<dbReference type="PRINTS" id="PR00786">
    <property type="entry name" value="NEPRILYSIN"/>
</dbReference>
<dbReference type="PANTHER" id="PTHR11733:SF240">
    <property type="entry name" value="GH14155P-RELATED"/>
    <property type="match status" value="1"/>
</dbReference>
<evidence type="ECO:0000256" key="1">
    <source>
        <dbReference type="ARBA" id="ARBA00001947"/>
    </source>
</evidence>
<dbReference type="WBParaSite" id="Pan_g22260.t1">
    <property type="protein sequence ID" value="Pan_g22260.t1"/>
    <property type="gene ID" value="Pan_g22260"/>
</dbReference>
<dbReference type="GO" id="GO:0005886">
    <property type="term" value="C:plasma membrane"/>
    <property type="evidence" value="ECO:0007669"/>
    <property type="project" value="TreeGrafter"/>
</dbReference>
<comment type="similarity">
    <text evidence="2">Belongs to the peptidase M13 family.</text>
</comment>
<dbReference type="PANTHER" id="PTHR11733">
    <property type="entry name" value="ZINC METALLOPROTEASE FAMILY M13 NEPRILYSIN-RELATED"/>
    <property type="match status" value="1"/>
</dbReference>
<dbReference type="Proteomes" id="UP000492821">
    <property type="component" value="Unassembled WGS sequence"/>
</dbReference>
<evidence type="ECO:0000256" key="6">
    <source>
        <dbReference type="ARBA" id="ARBA00022833"/>
    </source>
</evidence>
<dbReference type="InterPro" id="IPR018497">
    <property type="entry name" value="Peptidase_M13_C"/>
</dbReference>
<organism evidence="12 13">
    <name type="scientific">Panagrellus redivivus</name>
    <name type="common">Microworm</name>
    <dbReference type="NCBI Taxonomy" id="6233"/>
    <lineage>
        <taxon>Eukaryota</taxon>
        <taxon>Metazoa</taxon>
        <taxon>Ecdysozoa</taxon>
        <taxon>Nematoda</taxon>
        <taxon>Chromadorea</taxon>
        <taxon>Rhabditida</taxon>
        <taxon>Tylenchina</taxon>
        <taxon>Panagrolaimomorpha</taxon>
        <taxon>Panagrolaimoidea</taxon>
        <taxon>Panagrolaimidae</taxon>
        <taxon>Panagrellus</taxon>
    </lineage>
</organism>
<feature type="chain" id="PRO_5028964040" evidence="9">
    <location>
        <begin position="19"/>
        <end position="712"/>
    </location>
</feature>
<comment type="cofactor">
    <cofactor evidence="1">
        <name>Zn(2+)</name>
        <dbReference type="ChEBI" id="CHEBI:29105"/>
    </cofactor>
</comment>
<dbReference type="Pfam" id="PF05649">
    <property type="entry name" value="Peptidase_M13_N"/>
    <property type="match status" value="1"/>
</dbReference>
<accession>A0A7E4VKM1</accession>
<dbReference type="GO" id="GO:0016485">
    <property type="term" value="P:protein processing"/>
    <property type="evidence" value="ECO:0007669"/>
    <property type="project" value="TreeGrafter"/>
</dbReference>
<dbReference type="PROSITE" id="PS51885">
    <property type="entry name" value="NEPRILYSIN"/>
    <property type="match status" value="1"/>
</dbReference>
<evidence type="ECO:0000256" key="9">
    <source>
        <dbReference type="SAM" id="SignalP"/>
    </source>
</evidence>
<dbReference type="InterPro" id="IPR024079">
    <property type="entry name" value="MetalloPept_cat_dom_sf"/>
</dbReference>
<evidence type="ECO:0000256" key="8">
    <source>
        <dbReference type="SAM" id="Coils"/>
    </source>
</evidence>
<reference evidence="12" key="1">
    <citation type="journal article" date="2013" name="Genetics">
        <title>The draft genome and transcriptome of Panagrellus redivivus are shaped by the harsh demands of a free-living lifestyle.</title>
        <authorList>
            <person name="Srinivasan J."/>
            <person name="Dillman A.R."/>
            <person name="Macchietto M.G."/>
            <person name="Heikkinen L."/>
            <person name="Lakso M."/>
            <person name="Fracchia K.M."/>
            <person name="Antoshechkin I."/>
            <person name="Mortazavi A."/>
            <person name="Wong G."/>
            <person name="Sternberg P.W."/>
        </authorList>
    </citation>
    <scope>NUCLEOTIDE SEQUENCE [LARGE SCALE GENOMIC DNA]</scope>
    <source>
        <strain evidence="12">MT8872</strain>
    </source>
</reference>
<dbReference type="InterPro" id="IPR042089">
    <property type="entry name" value="Peptidase_M13_dom_2"/>
</dbReference>
<keyword evidence="6" id="KW-0862">Zinc</keyword>
<sequence>MKLLAPIVCLVVAQHTHASYLPFHLNNLESLLLRRMNFTADPCNDFYNYVCGNFDDSNYVVYNENTRILEAGLNELVNSKEHELLASSAIQKAVNYYGSCVKERDYVDIHRYIRQKIHTFSDMFDLPLDFFIQGDPNLWIDRQKWTQILKHVHDEFGVEPFFTTSTYFHKHLYQKPISESMTYFGIFIENLAFDEENTPNKYSCENRENLLYEYETTILNIIDILRLTVPTDGVEKIARSMMEIEFKLKYITCDETDEVVENESQEAQDEEPESIDSAFRKLSELRRENWPFDITDYVKEIIATGAGDFDVDYKNLTIYIGYNMPDFLSDIFEGTSDVDLLKYVYFRAIHKITMLMEPVTYTDCITLLHDNLLPLKSRIHTEFRYPSVWERESVRHITTVMVKAIKNELQTMMKSLPWVQKDEATLENLMSKLKELKANVVIELNMLNNTWIDTYYDQLKIGEGNSFLEMHYEVQRFHMYSKVQQLFATAEPFDDKTSPSYYYHINTFSVPVTDYITPMFNLKFPLSYNMGLLGSTIGHEITHAFDTNGVDYDETGAYNPMLSESAKQSMNEMADCVINYYDKLDVVIDKNNVTHVNGSKTVAENVADIGGVDAAYRAFKTMERSFGHDKQLRHPQLRRLTHDQLFFIGFTNYFCEKRDLARDYEIIKTDPHTPNLPRVRGTLANLPAFAKAYQCPAGSAYAPLEPCKVWTV</sequence>
<keyword evidence="3" id="KW-0645">Protease</keyword>
<dbReference type="InterPro" id="IPR008753">
    <property type="entry name" value="Peptidase_M13_N"/>
</dbReference>
<keyword evidence="7" id="KW-0482">Metalloprotease</keyword>
<evidence type="ECO:0000256" key="3">
    <source>
        <dbReference type="ARBA" id="ARBA00022670"/>
    </source>
</evidence>
<dbReference type="Gene3D" id="1.10.1380.10">
    <property type="entry name" value="Neutral endopeptidase , domain2"/>
    <property type="match status" value="1"/>
</dbReference>
<protein>
    <submittedName>
        <fullName evidence="13">Neprilysin</fullName>
    </submittedName>
</protein>
<evidence type="ECO:0000313" key="12">
    <source>
        <dbReference type="Proteomes" id="UP000492821"/>
    </source>
</evidence>
<name>A0A7E4VKM1_PANRE</name>
<dbReference type="CDD" id="cd08662">
    <property type="entry name" value="M13"/>
    <property type="match status" value="1"/>
</dbReference>
<dbReference type="GO" id="GO:0004222">
    <property type="term" value="F:metalloendopeptidase activity"/>
    <property type="evidence" value="ECO:0007669"/>
    <property type="project" value="InterPro"/>
</dbReference>
<dbReference type="SUPFAM" id="SSF55486">
    <property type="entry name" value="Metalloproteases ('zincins'), catalytic domain"/>
    <property type="match status" value="1"/>
</dbReference>
<dbReference type="Pfam" id="PF01431">
    <property type="entry name" value="Peptidase_M13"/>
    <property type="match status" value="1"/>
</dbReference>
<reference evidence="13" key="2">
    <citation type="submission" date="2020-10" db="UniProtKB">
        <authorList>
            <consortium name="WormBaseParasite"/>
        </authorList>
    </citation>
    <scope>IDENTIFICATION</scope>
</reference>
<keyword evidence="4" id="KW-0479">Metal-binding</keyword>
<evidence type="ECO:0000256" key="4">
    <source>
        <dbReference type="ARBA" id="ARBA00022723"/>
    </source>
</evidence>
<keyword evidence="9" id="KW-0732">Signal</keyword>
<keyword evidence="5" id="KW-0378">Hydrolase</keyword>
<keyword evidence="12" id="KW-1185">Reference proteome</keyword>
<feature type="coiled-coil region" evidence="8">
    <location>
        <begin position="419"/>
        <end position="446"/>
    </location>
</feature>
<feature type="signal peptide" evidence="9">
    <location>
        <begin position="1"/>
        <end position="18"/>
    </location>
</feature>
<feature type="domain" description="Peptidase M13 C-terminal" evidence="10">
    <location>
        <begin position="502"/>
        <end position="708"/>
    </location>
</feature>
<evidence type="ECO:0000256" key="2">
    <source>
        <dbReference type="ARBA" id="ARBA00007357"/>
    </source>
</evidence>
<keyword evidence="8" id="KW-0175">Coiled coil</keyword>
<evidence type="ECO:0000256" key="7">
    <source>
        <dbReference type="ARBA" id="ARBA00023049"/>
    </source>
</evidence>
<dbReference type="Gene3D" id="3.40.390.10">
    <property type="entry name" value="Collagenase (Catalytic Domain)"/>
    <property type="match status" value="1"/>
</dbReference>
<evidence type="ECO:0000256" key="5">
    <source>
        <dbReference type="ARBA" id="ARBA00022801"/>
    </source>
</evidence>
<evidence type="ECO:0000259" key="10">
    <source>
        <dbReference type="Pfam" id="PF01431"/>
    </source>
</evidence>